<dbReference type="RefSeq" id="WP_011588831.1">
    <property type="nucleotide sequence ID" value="NC_008260.1"/>
</dbReference>
<organism evidence="3 4">
    <name type="scientific">Alcanivorax borkumensis (strain ATCC 700651 / DSM 11573 / NCIMB 13689 / SK2)</name>
    <dbReference type="NCBI Taxonomy" id="393595"/>
    <lineage>
        <taxon>Bacteria</taxon>
        <taxon>Pseudomonadati</taxon>
        <taxon>Pseudomonadota</taxon>
        <taxon>Gammaproteobacteria</taxon>
        <taxon>Oceanospirillales</taxon>
        <taxon>Alcanivoracaceae</taxon>
        <taxon>Alcanivorax</taxon>
    </lineage>
</organism>
<dbReference type="AlphaFoldDB" id="Q0VPA0"/>
<keyword evidence="4" id="KW-1185">Reference proteome</keyword>
<evidence type="ECO:0000313" key="4">
    <source>
        <dbReference type="Proteomes" id="UP000008871"/>
    </source>
</evidence>
<dbReference type="KEGG" id="abo:ABO_1550"/>
<dbReference type="EMBL" id="AM286690">
    <property type="protein sequence ID" value="CAL16998.1"/>
    <property type="molecule type" value="Genomic_DNA"/>
</dbReference>
<accession>Q0VPA0</accession>
<reference evidence="3 4" key="1">
    <citation type="journal article" date="2006" name="Nat. Biotechnol.">
        <title>Genome sequence of the ubiquitous hydrocarbon-degrading marine bacterium Alcanivorax borkumensis.</title>
        <authorList>
            <person name="Schneiker S."/>
            <person name="Martins dos Santos V.A.P."/>
            <person name="Bartels D."/>
            <person name="Bekel T."/>
            <person name="Brecht M."/>
            <person name="Buhrmester J."/>
            <person name="Chernikova T.N."/>
            <person name="Denaro R."/>
            <person name="Ferrer M."/>
            <person name="Gertler C."/>
            <person name="Goesmann A."/>
            <person name="Golyshina O.V."/>
            <person name="Kaminski F."/>
            <person name="Khachane A.N."/>
            <person name="Lang S."/>
            <person name="Linke B."/>
            <person name="McHardy A.C."/>
            <person name="Meyer F."/>
            <person name="Nechitaylo T."/>
            <person name="Puehler A."/>
            <person name="Regenhardt D."/>
            <person name="Rupp O."/>
            <person name="Sabirova J.S."/>
            <person name="Selbitschka W."/>
            <person name="Yakimov M.M."/>
            <person name="Timmis K.N."/>
            <person name="Vorhoelter F.-J."/>
            <person name="Weidner S."/>
            <person name="Kaiser O."/>
            <person name="Golyshin P.N."/>
        </authorList>
    </citation>
    <scope>NUCLEOTIDE SEQUENCE [LARGE SCALE GENOMIC DNA]</scope>
    <source>
        <strain evidence="4">ATCC 700651 / DSM 11573 / NCIMB 13689 / SK2</strain>
    </source>
</reference>
<dbReference type="InterPro" id="IPR025646">
    <property type="entry name" value="DUF4350"/>
</dbReference>
<keyword evidence="1" id="KW-0472">Membrane</keyword>
<dbReference type="eggNOG" id="COG3064">
    <property type="taxonomic scope" value="Bacteria"/>
</dbReference>
<proteinExistence type="predicted"/>
<evidence type="ECO:0000256" key="1">
    <source>
        <dbReference type="SAM" id="Phobius"/>
    </source>
</evidence>
<feature type="domain" description="DUF4350" evidence="2">
    <location>
        <begin position="43"/>
        <end position="295"/>
    </location>
</feature>
<dbReference type="STRING" id="393595.ABO_1550"/>
<name>Q0VPA0_ALCBS</name>
<dbReference type="Pfam" id="PF14258">
    <property type="entry name" value="DUF4350"/>
    <property type="match status" value="1"/>
</dbReference>
<protein>
    <recommendedName>
        <fullName evidence="2">DUF4350 domain-containing protein</fullName>
    </recommendedName>
</protein>
<gene>
    <name evidence="3" type="ordered locus">ABO_1550</name>
</gene>
<dbReference type="HOGENOM" id="CLU_037741_0_0_6"/>
<keyword evidence="1" id="KW-1133">Transmembrane helix</keyword>
<keyword evidence="1" id="KW-0812">Transmembrane</keyword>
<dbReference type="Proteomes" id="UP000008871">
    <property type="component" value="Chromosome"/>
</dbReference>
<dbReference type="OrthoDB" id="6638317at2"/>
<feature type="transmembrane region" description="Helical" evidence="1">
    <location>
        <begin position="314"/>
        <end position="335"/>
    </location>
</feature>
<evidence type="ECO:0000313" key="3">
    <source>
        <dbReference type="EMBL" id="CAL16998.1"/>
    </source>
</evidence>
<evidence type="ECO:0000259" key="2">
    <source>
        <dbReference type="Pfam" id="PF14258"/>
    </source>
</evidence>
<sequence>MGKTARLRRAFPWLLAALLLAMVSGYYALTEPVTYMKRVAPDSSITRNPYSAAQQWLAQRGQPSKRILSAAALFPLPDTRTTLVIDKHRGMLTSNQVNALLEWVQDGGKLVVEGRPLPGILDTSDASASDWQDNDPLLFALGITVWDSPVPSDAGQEDAIRDLLMALPTFVDSPLQYCLHSDNEALREDCARLACDAPPEPTPLTLHVSDNEPDRRVQLFSDYVIWHDSWDEEEGNAPHLEWPVEITGYADNDYGSQLVQLSLGSGQISVLTDLSLWSSERLLYFDHAWLLAWLTGAEPVWFVRSVAMPPLAQWLWLKAPALAFALLILLVLWLWHRIPRQGPRQQAREESRRDYLKHLHASGYFQWRTNQQMALLAELRKQAEQQLLRFHHQRNKALALAAKALSVPVKELDAALQSQADTRDRFTQQVSLLQSLKNCRH</sequence>